<feature type="domain" description="DUF11" evidence="5">
    <location>
        <begin position="1298"/>
        <end position="1414"/>
    </location>
</feature>
<evidence type="ECO:0000313" key="8">
    <source>
        <dbReference type="EMBL" id="MBB5286268.1"/>
    </source>
</evidence>
<name>A0A840U1M1_9BACT</name>
<organism evidence="8 9">
    <name type="scientific">Rhabdobacter roseus</name>
    <dbReference type="NCBI Taxonomy" id="1655419"/>
    <lineage>
        <taxon>Bacteria</taxon>
        <taxon>Pseudomonadati</taxon>
        <taxon>Bacteroidota</taxon>
        <taxon>Cytophagia</taxon>
        <taxon>Cytophagales</taxon>
        <taxon>Cytophagaceae</taxon>
        <taxon>Rhabdobacter</taxon>
    </lineage>
</organism>
<dbReference type="NCBIfam" id="TIGR01451">
    <property type="entry name" value="B_ant_repeat"/>
    <property type="match status" value="7"/>
</dbReference>
<feature type="domain" description="SD-repeat containing protein B" evidence="6">
    <location>
        <begin position="255"/>
        <end position="366"/>
    </location>
</feature>
<dbReference type="RefSeq" id="WP_184177262.1">
    <property type="nucleotide sequence ID" value="NZ_JACHGF010000009.1"/>
</dbReference>
<feature type="domain" description="DUF11" evidence="5">
    <location>
        <begin position="671"/>
        <end position="781"/>
    </location>
</feature>
<feature type="domain" description="DUF11" evidence="5">
    <location>
        <begin position="383"/>
        <end position="493"/>
    </location>
</feature>
<keyword evidence="9" id="KW-1185">Reference proteome</keyword>
<gene>
    <name evidence="8" type="ORF">HNQ92_004428</name>
</gene>
<dbReference type="EMBL" id="JACHGF010000009">
    <property type="protein sequence ID" value="MBB5286268.1"/>
    <property type="molecule type" value="Genomic_DNA"/>
</dbReference>
<keyword evidence="2" id="KW-0964">Secreted</keyword>
<dbReference type="InterPro" id="IPR013783">
    <property type="entry name" value="Ig-like_fold"/>
</dbReference>
<feature type="region of interest" description="Disordered" evidence="4">
    <location>
        <begin position="888"/>
        <end position="910"/>
    </location>
</feature>
<dbReference type="Pfam" id="PF17210">
    <property type="entry name" value="SdrD_B"/>
    <property type="match status" value="2"/>
</dbReference>
<proteinExistence type="predicted"/>
<evidence type="ECO:0000256" key="4">
    <source>
        <dbReference type="SAM" id="MobiDB-lite"/>
    </source>
</evidence>
<dbReference type="GO" id="GO:0005576">
    <property type="term" value="C:extracellular region"/>
    <property type="evidence" value="ECO:0007669"/>
    <property type="project" value="UniProtKB-SubCell"/>
</dbReference>
<feature type="region of interest" description="Disordered" evidence="4">
    <location>
        <begin position="3208"/>
        <end position="3232"/>
    </location>
</feature>
<sequence>MASPAQSTGTSWKAQPLLACQRVACLAVLFMLASFSGSWAQIDLSLHKNIDKAQPSLGDTVTYTVIVKNSGLVQATGVVVKDSLPVGGVEYISSNVLRGTGSFVPATKVWNAGTVAAGDSAILQIRAKVLAQGVFFNVAEIMEMDGEDQDSWPGDGELDQDDIASACFSVPIEWYLGDEFEVSPIAGYHSIQWLYNGVPIVDSVVVNGLTVAVVNADSSLTIKGPGSFSFTSLVGVSCPATGCCAIQVVPGPLGSIGDFVWGDTNGNGVQDPGELGIPGITVELQDEAMVAIRTVVTDANGKYLFDSLFSGEYYVRFIAPTGSTFSPTNQGGDPTKDSNAGESGTLGKTNVITIDVTKDESDTLRNNPHIDAGIVPIETPIFDLALHKKLSTGQASVVMPGDTVSFTLTVVNQGAVTATNILLSDSLPASLTLVDANWTAAGQIATMNAPLAGPLAPGDSLSVSILVRVDPSFTEGTLVNYAQIQDARDEEGDEIEDVDSTPGNGFNKGEDDDDSEPIQVVPTPIFDLALHKKLSSGQASVVMPGDTVSFTLTVVNQGAVTATNILLSDSLPASLTLVDANWTAAGQIATMNAPLAGPLAPGDSVSVSILVRVDPSFTEGTLVNYAQIQDARDEEGDEIEDVDSTPGNGFDKGEDDDDSEPIQVVPTPIFDLALNKKLSTGQASVVMPGDTVSFTLTVVNQGAVTATNILLSDSLPASLTLVDANWTAAGQIATMNASLAGPLAPGDSVSVSILVRVDPSFTEGTLVNYAQIKDARDEEGDEIEDVDSTPGNGFDKGEDDDDSEPVEVVPAPVRYGSIGDYVWRDLNDNGVQDIGEPGVPGVTVELQDSAMVAIRMTVTDADGKYLFDSLPSGKYFVKFYASTDESFVETNQGGDPTKDSNAGESGTPGKTNVITIDVAKAVSDTLRNNPHIDAGLKPLPQCPTILLTVSPDRTICVGDTVQLSGTTDVTGTTINWYAEAMSGDAFATTTSGQLLSLSPTMTTTYYLEGTLGESCVSPRLPITVVVNAKPATPSIAQNTINECPDVTADLTAVILPPLSTVGGAFEWHVGPSASSALVTDPTQVGNGTYYLFERSAADCYSSPAAITVNIESCDCQLALGVSVGADQEVCAGDSVLLTATLTGAATSVTWTTSGTGTFANLDSLKTIYFPSAADMIAGVITLTATTNDPDEQGLCLPKSDALILTINPAPTAPFNVACADSILCIGKSTKLIGFAPGSTIKWYTTATGGVAIGTTVSGGKLPISPTTTTTYYAEAVSEEGCVSERTPITVEVKTCYTDLAVVKTIITPGPYAPGQAIIYSVTAKNLGGVLAHDVIVTDVLPASLTYVSSIPAGEYNNATGIWTIGNMAATANRTLIINATIKANASGFITNTAIVSSPDNDPNQTSNDTSSVTIEVVSLADLMLAKKVSKVNPALGETITYTLEVTNKGPQTATNVEVTDLLPAGLEFVSSSNMTKTGNTLKGTFASIAKDETKTLSFLAKVISTGPVKNVAQISKSDQPDPNSTPGNGYDNGEDDEDEVTVQVGCPTIDPPVIACATTNVCAGATVKLTAVGCTNGIVKWSNGETGSSITLVATENVTFTAKCTKDSCESAVSNVINIKVNTPIKPVLASNVSSVCKGGSATLTAANCNGVIVWSTGETGSPLVVTPTESTIYTAYCKIGTCVSDTAAIAIDVTTPGPAPVITSGKNQICPGESVTLSAHECEGIVKWSNGEQGASITVSPSATTSYSAICVVGTCESERSQDYTITIVTPQAPVISASQTNVCPGTSVILSATGCTGEVLWSNGASGNSITVTPNTTRTFTATCKTATCESAASNTVTINVAAPTAPIISANKTVICSGDSVTLTAMGCANTVLWSNGMTGASIKVAPNATTNYTAKCKVGTCESVASNTVKIDVNTNGQAPIITSANTNICAGATTTLTSEGCAGTVMWSNGMTGASIQVSPVTNTTYTATCKIEGSCASGASNILNINVGVQDAPVIIASSTELCAGDSVTLIASGCAAENTQWSTGQTGLSITVAPVTTSTFTATCVTPSCESEPGQVTLTVNAPEAPSVLCATDSVCIGESASLVVEGCEGTTLWSTGETGIAILVTPTQTANYWAKCVVNGCASIERVFTVYVISPTKPTLVATKTQIQAGESVTITASGCEGDVEWSTGHLGASITVAPTQTKLYTAICRFNTCVSDTAKLTISVGECNAAAPVIAASAPTVCKGSDVTLTATGCVGEVLWSNGQTGASITVPLSSSTTFTATCSTNECTSVASNAVTVSVTQLPAPTIAASSKNICLGDSVTLTAMNCEGTLSWSNGATGASITVHPTATTSYSAVCKLGTCESAASVACEITVGVPPTPAIQASATSICFGQSTTLTATGCSGSSDVLWSNGLTGASITIAPSATTTFTAVCCTSVHCKSEPSNAVTVNVAPKITQPLTQNLVNTCPLLTVDLAAGVTSSPKTEGGTFVYRTGMAPDSPLVQDITAVGAGTYYVFEQTPGGCQSQPATIIVTITPCGDASPCAENPAVAVAGPGNTICAALSYQLSGAISGSATSAIWTTNGTGTFSNPTLLNALYYPSLDDMVKGMVTLTLTTNDPDGAGTCQAASDSLKLTIETIKFRPNISINGVAKTDSLPTYLNICAGDSVVLVATDTEDSLGHAYSYKWNGGSATSNNTFVVKESGTYYVGLINSNSCCSIRSGLVIVTVSEPVQKPIVTNKRNACPATTVDLASTVISAGGTLEYRVGPTLSSALVASPEAVGAGIYYVFARSEGGCYSAPAKVTITICDCDNDTTRAEVAIVKTADKPNVKVGEQITYTITVRNNGPDTATNVNVVDIMPAGLQLVEAVGFEVNGNVLQKVIPVLAANDSVVHTIVANVTAKGTIMNTALITNLDQRDSVLANNVSSVGVLVQKPVCCDSTGLGVALAVTNVTPDGDDYLVTYQVTLKNYGSAILTNVQVLDSLFKAFPSPAEFQVEGNVVVGPSSTLVPDPNFDGKDNRNLLLPASTLAANQTESFQFQVRVTPNGATGPFYNSVYGEGIMGETIVQDKSNNGFEPTPQENVPTPVRFDVQSSIGLAKQVGDPVEVQYGVFEVPYTIKVVNLGMTDLTNVQVVDDLSATFGNGAVIVPGSVTVTADEGFVVNDAYTGEGTSTNLLVESESTLPKGTTREIHLMVLVDVGFATTTEFFNIAVGTAKASETEMVSDTSTAGELPDPDNSLLPGKHSVPTPVSLASQGSAKIGAALWVKDLALQSDGTYNVTYQAIVKNYGSTPLTNVQLTNVLADVFNSETGATFKKVGTPIASDLSTLAINPDFDGVNDTDLLIASNSSLAAGVIDSVTFTINVTTDGRQTPYLNRVLAQAQAGDETVTDLSTNGLNPDVNGNGDPTEDTESEFTPIVIPEGDTVFIPEGFSPNGDGINDLFIIRNTGGQRVSLEVYNRWMTLVYKSEDYKNDWDGAPNSGVSTGAASRGLPDGTYFYVVTLENGRRYVRYMTIIR</sequence>
<feature type="domain" description="DUF11" evidence="5">
    <location>
        <begin position="43"/>
        <end position="150"/>
    </location>
</feature>
<evidence type="ECO:0000256" key="3">
    <source>
        <dbReference type="ARBA" id="ARBA00022729"/>
    </source>
</evidence>
<comment type="caution">
    <text evidence="8">The sequence shown here is derived from an EMBL/GenBank/DDBJ whole genome shotgun (WGS) entry which is preliminary data.</text>
</comment>
<feature type="domain" description="DUF11" evidence="5">
    <location>
        <begin position="1421"/>
        <end position="1525"/>
    </location>
</feature>
<feature type="region of interest" description="Disordered" evidence="4">
    <location>
        <begin position="774"/>
        <end position="806"/>
    </location>
</feature>
<dbReference type="Gene3D" id="2.60.40.10">
    <property type="entry name" value="Immunoglobulins"/>
    <property type="match status" value="5"/>
</dbReference>
<feature type="region of interest" description="Disordered" evidence="4">
    <location>
        <begin position="1511"/>
        <end position="1538"/>
    </location>
</feature>
<protein>
    <submittedName>
        <fullName evidence="8">Putative repeat protein (TIGR01451 family)/gliding motility-associated-like protein</fullName>
    </submittedName>
</protein>
<evidence type="ECO:0000256" key="2">
    <source>
        <dbReference type="ARBA" id="ARBA00022525"/>
    </source>
</evidence>
<dbReference type="NCBIfam" id="TIGR04131">
    <property type="entry name" value="Bac_Flav_CTERM"/>
    <property type="match status" value="1"/>
</dbReference>
<accession>A0A840U1M1</accession>
<feature type="compositionally biased region" description="Acidic residues" evidence="4">
    <location>
        <begin position="777"/>
        <end position="787"/>
    </location>
</feature>
<comment type="subcellular location">
    <subcellularLocation>
        <location evidence="1">Secreted</location>
    </subcellularLocation>
</comment>
<evidence type="ECO:0000259" key="6">
    <source>
        <dbReference type="Pfam" id="PF17210"/>
    </source>
</evidence>
<evidence type="ECO:0000259" key="7">
    <source>
        <dbReference type="Pfam" id="PF19081"/>
    </source>
</evidence>
<dbReference type="Gene3D" id="2.60.40.3080">
    <property type="match status" value="1"/>
</dbReference>
<keyword evidence="3" id="KW-0732">Signal</keyword>
<reference evidence="8 9" key="1">
    <citation type="submission" date="2020-08" db="EMBL/GenBank/DDBJ databases">
        <title>Genomic Encyclopedia of Type Strains, Phase IV (KMG-IV): sequencing the most valuable type-strain genomes for metagenomic binning, comparative biology and taxonomic classification.</title>
        <authorList>
            <person name="Goeker M."/>
        </authorList>
    </citation>
    <scope>NUCLEOTIDE SEQUENCE [LARGE SCALE GENOMIC DNA]</scope>
    <source>
        <strain evidence="8 9">DSM 105074</strain>
    </source>
</reference>
<feature type="region of interest" description="Disordered" evidence="4">
    <location>
        <begin position="631"/>
        <end position="661"/>
    </location>
</feature>
<evidence type="ECO:0000256" key="1">
    <source>
        <dbReference type="ARBA" id="ARBA00004613"/>
    </source>
</evidence>
<evidence type="ECO:0000259" key="5">
    <source>
        <dbReference type="Pfam" id="PF01345"/>
    </source>
</evidence>
<dbReference type="Pfam" id="PF19081">
    <property type="entry name" value="Ig_7"/>
    <property type="match status" value="2"/>
</dbReference>
<evidence type="ECO:0000313" key="9">
    <source>
        <dbReference type="Proteomes" id="UP000557307"/>
    </source>
</evidence>
<feature type="domain" description="DUF11" evidence="5">
    <location>
        <begin position="2807"/>
        <end position="2917"/>
    </location>
</feature>
<dbReference type="PANTHER" id="PTHR34819:SF3">
    <property type="entry name" value="CELL SURFACE PROTEIN"/>
    <property type="match status" value="1"/>
</dbReference>
<dbReference type="InterPro" id="IPR044023">
    <property type="entry name" value="Ig_7"/>
</dbReference>
<dbReference type="Proteomes" id="UP000557307">
    <property type="component" value="Unassembled WGS sequence"/>
</dbReference>
<dbReference type="Pfam" id="PF13585">
    <property type="entry name" value="CHU_C"/>
    <property type="match status" value="1"/>
</dbReference>
<dbReference type="Gene3D" id="2.60.40.740">
    <property type="match status" value="1"/>
</dbReference>
<feature type="region of interest" description="Disordered" evidence="4">
    <location>
        <begin position="325"/>
        <end position="346"/>
    </location>
</feature>
<dbReference type="InterPro" id="IPR047589">
    <property type="entry name" value="DUF11_rpt"/>
</dbReference>
<feature type="compositionally biased region" description="Polar residues" evidence="4">
    <location>
        <begin position="1512"/>
        <end position="1526"/>
    </location>
</feature>
<dbReference type="Pfam" id="PF01345">
    <property type="entry name" value="DUF11"/>
    <property type="match status" value="7"/>
</dbReference>
<dbReference type="InterPro" id="IPR026341">
    <property type="entry name" value="T9SS_type_B"/>
</dbReference>
<dbReference type="SUPFAM" id="SSF117074">
    <property type="entry name" value="Hypothetical protein PA1324"/>
    <property type="match status" value="2"/>
</dbReference>
<dbReference type="InterPro" id="IPR051172">
    <property type="entry name" value="Chlamydia_OmcB"/>
</dbReference>
<feature type="domain" description="Ig-like" evidence="7">
    <location>
        <begin position="949"/>
        <end position="1027"/>
    </location>
</feature>
<feature type="domain" description="DUF11" evidence="5">
    <location>
        <begin position="527"/>
        <end position="637"/>
    </location>
</feature>
<dbReference type="InterPro" id="IPR033764">
    <property type="entry name" value="Sdr_B"/>
</dbReference>
<dbReference type="InterPro" id="IPR001434">
    <property type="entry name" value="OmcB-like_DUF11"/>
</dbReference>
<feature type="region of interest" description="Disordered" evidence="4">
    <location>
        <begin position="3377"/>
        <end position="3399"/>
    </location>
</feature>
<feature type="domain" description="SD-repeat containing protein B" evidence="6">
    <location>
        <begin position="817"/>
        <end position="935"/>
    </location>
</feature>
<feature type="compositionally biased region" description="Acidic residues" evidence="4">
    <location>
        <begin position="488"/>
        <end position="499"/>
    </location>
</feature>
<feature type="compositionally biased region" description="Acidic residues" evidence="4">
    <location>
        <begin position="632"/>
        <end position="643"/>
    </location>
</feature>
<feature type="domain" description="Ig-like" evidence="7">
    <location>
        <begin position="1210"/>
        <end position="1293"/>
    </location>
</feature>
<dbReference type="PANTHER" id="PTHR34819">
    <property type="entry name" value="LARGE CYSTEINE-RICH PERIPLASMIC PROTEIN OMCB"/>
    <property type="match status" value="1"/>
</dbReference>
<feature type="region of interest" description="Disordered" evidence="4">
    <location>
        <begin position="488"/>
        <end position="517"/>
    </location>
</feature>